<keyword evidence="1 4" id="KW-0378">Hydrolase</keyword>
<keyword evidence="5" id="KW-1185">Reference proteome</keyword>
<evidence type="ECO:0000313" key="4">
    <source>
        <dbReference type="EMBL" id="QOY85675.1"/>
    </source>
</evidence>
<evidence type="ECO:0000256" key="2">
    <source>
        <dbReference type="SAM" id="SignalP"/>
    </source>
</evidence>
<evidence type="ECO:0000256" key="1">
    <source>
        <dbReference type="ARBA" id="ARBA00022801"/>
    </source>
</evidence>
<dbReference type="EMBL" id="CP063849">
    <property type="protein sequence ID" value="QOY85675.1"/>
    <property type="molecule type" value="Genomic_DNA"/>
</dbReference>
<accession>A0A7S7SJ69</accession>
<name>A0A7S7SJ69_PALFE</name>
<reference evidence="4 5" key="1">
    <citation type="submission" date="2020-10" db="EMBL/GenBank/DDBJ databases">
        <title>Complete genome sequence of Paludibaculum fermentans P105T, a facultatively anaerobic acidobacterium capable of dissimilatory Fe(III) reduction.</title>
        <authorList>
            <person name="Dedysh S.N."/>
            <person name="Beletsky A.V."/>
            <person name="Kulichevskaya I.S."/>
            <person name="Mardanov A.V."/>
            <person name="Ravin N.V."/>
        </authorList>
    </citation>
    <scope>NUCLEOTIDE SEQUENCE [LARGE SCALE GENOMIC DNA]</scope>
    <source>
        <strain evidence="4 5">P105</strain>
    </source>
</reference>
<feature type="signal peptide" evidence="2">
    <location>
        <begin position="1"/>
        <end position="17"/>
    </location>
</feature>
<organism evidence="4 5">
    <name type="scientific">Paludibaculum fermentans</name>
    <dbReference type="NCBI Taxonomy" id="1473598"/>
    <lineage>
        <taxon>Bacteria</taxon>
        <taxon>Pseudomonadati</taxon>
        <taxon>Acidobacteriota</taxon>
        <taxon>Terriglobia</taxon>
        <taxon>Bryobacterales</taxon>
        <taxon>Bryobacteraceae</taxon>
        <taxon>Paludibaculum</taxon>
    </lineage>
</organism>
<dbReference type="InterPro" id="IPR049492">
    <property type="entry name" value="BD-FAE-like_dom"/>
</dbReference>
<dbReference type="AlphaFoldDB" id="A0A7S7SJ69"/>
<dbReference type="Proteomes" id="UP000593892">
    <property type="component" value="Chromosome"/>
</dbReference>
<dbReference type="InterPro" id="IPR050300">
    <property type="entry name" value="GDXG_lipolytic_enzyme"/>
</dbReference>
<protein>
    <submittedName>
        <fullName evidence="4">Alpha/beta hydrolase</fullName>
    </submittedName>
</protein>
<dbReference type="KEGG" id="pfer:IRI77_22970"/>
<dbReference type="SUPFAM" id="SSF53474">
    <property type="entry name" value="alpha/beta-Hydrolases"/>
    <property type="match status" value="1"/>
</dbReference>
<dbReference type="GO" id="GO:0016787">
    <property type="term" value="F:hydrolase activity"/>
    <property type="evidence" value="ECO:0007669"/>
    <property type="project" value="UniProtKB-KW"/>
</dbReference>
<feature type="domain" description="BD-FAE-like" evidence="3">
    <location>
        <begin position="69"/>
        <end position="192"/>
    </location>
</feature>
<evidence type="ECO:0000259" key="3">
    <source>
        <dbReference type="Pfam" id="PF20434"/>
    </source>
</evidence>
<feature type="chain" id="PRO_5032957963" evidence="2">
    <location>
        <begin position="18"/>
        <end position="298"/>
    </location>
</feature>
<dbReference type="RefSeq" id="WP_194447345.1">
    <property type="nucleotide sequence ID" value="NZ_CP063849.1"/>
</dbReference>
<dbReference type="InterPro" id="IPR029058">
    <property type="entry name" value="AB_hydrolase_fold"/>
</dbReference>
<dbReference type="Pfam" id="PF20434">
    <property type="entry name" value="BD-FAE"/>
    <property type="match status" value="1"/>
</dbReference>
<sequence length="298" mass="31800">MRIFTVFLTIASTMAYAAEPAAEKIWPKGAPGEKGDIGPEADTTKADGALVAGRRVIRLGNVSEPTITIYPAPKNRNSGAAVVVLPGGGYNILALDLEGTEVCEWLNSIGVTGILLKYRVPARKGGPRWAAPLQDAQRAVGIVRSRAVELQLDPRKIGVLGFSAGAHLAAVASTQYERRSYDAVDAADQVSSRPDFSVVIYPAYLAVKEQGDKLADETPVTANTPPTFLVQAEDDGVRVENSLVYYLALKNAKVPAEMHLFAKGGHGYGLRPTELPVTGWPKLAEVWMRGLGLIPAAK</sequence>
<dbReference type="PANTHER" id="PTHR48081:SF6">
    <property type="entry name" value="PEPTIDASE S9 PROLYL OLIGOPEPTIDASE CATALYTIC DOMAIN-CONTAINING PROTEIN"/>
    <property type="match status" value="1"/>
</dbReference>
<gene>
    <name evidence="4" type="ORF">IRI77_22970</name>
</gene>
<proteinExistence type="predicted"/>
<dbReference type="Gene3D" id="3.40.50.1820">
    <property type="entry name" value="alpha/beta hydrolase"/>
    <property type="match status" value="1"/>
</dbReference>
<evidence type="ECO:0000313" key="5">
    <source>
        <dbReference type="Proteomes" id="UP000593892"/>
    </source>
</evidence>
<keyword evidence="2" id="KW-0732">Signal</keyword>
<dbReference type="PANTHER" id="PTHR48081">
    <property type="entry name" value="AB HYDROLASE SUPERFAMILY PROTEIN C4A8.06C"/>
    <property type="match status" value="1"/>
</dbReference>